<reference evidence="1" key="1">
    <citation type="submission" date="2022-07" db="EMBL/GenBank/DDBJ databases">
        <title>Enhanced cultured diversity of the mouse gut microbiota enables custom-made synthetic communities.</title>
        <authorList>
            <person name="Afrizal A."/>
        </authorList>
    </citation>
    <scope>NUCLEOTIDE SEQUENCE</scope>
    <source>
        <strain evidence="1">DSM 29482</strain>
    </source>
</reference>
<proteinExistence type="predicted"/>
<accession>A0A9X2MFC4</accession>
<dbReference type="RefSeq" id="WP_042681271.1">
    <property type="nucleotide sequence ID" value="NZ_CABKTM010000043.1"/>
</dbReference>
<evidence type="ECO:0000313" key="2">
    <source>
        <dbReference type="Proteomes" id="UP001142078"/>
    </source>
</evidence>
<dbReference type="OrthoDB" id="5510361at2"/>
<dbReference type="InterPro" id="IPR029069">
    <property type="entry name" value="HotDog_dom_sf"/>
</dbReference>
<comment type="caution">
    <text evidence="1">The sequence shown here is derived from an EMBL/GenBank/DDBJ whole genome shotgun (WGS) entry which is preliminary data.</text>
</comment>
<gene>
    <name evidence="1" type="ORF">NSA23_02635</name>
</gene>
<dbReference type="Gene3D" id="3.10.129.10">
    <property type="entry name" value="Hotdog Thioesterase"/>
    <property type="match status" value="1"/>
</dbReference>
<dbReference type="EMBL" id="JANJZL010000001">
    <property type="protein sequence ID" value="MCR2043008.1"/>
    <property type="molecule type" value="Genomic_DNA"/>
</dbReference>
<keyword evidence="2" id="KW-1185">Reference proteome</keyword>
<sequence length="149" mass="16923">MRDTSVLSYKITTADGANQEGIISVGRQFDFWGDAETELMILNDGDESLCLGYKDVHFYDDIYVGDQIEFKATMARIGNTSRTLKLETFKIATPSKRIGIKDAKDSDMYYYDEPKLISEGSVVLVVRKELQRGRQPDGIIRNPWKEIAD</sequence>
<organism evidence="1 2">
    <name type="scientific">Anaerosalibacter massiliensis</name>
    <dbReference type="NCBI Taxonomy" id="1347392"/>
    <lineage>
        <taxon>Bacteria</taxon>
        <taxon>Bacillati</taxon>
        <taxon>Bacillota</taxon>
        <taxon>Tissierellia</taxon>
        <taxon>Tissierellales</taxon>
        <taxon>Sporanaerobacteraceae</taxon>
        <taxon>Anaerosalibacter</taxon>
    </lineage>
</organism>
<protein>
    <recommendedName>
        <fullName evidence="3">3-aminobutyryl-CoA ammonia lyase</fullName>
    </recommendedName>
</protein>
<evidence type="ECO:0008006" key="3">
    <source>
        <dbReference type="Google" id="ProtNLM"/>
    </source>
</evidence>
<dbReference type="SUPFAM" id="SSF54637">
    <property type="entry name" value="Thioesterase/thiol ester dehydrase-isomerase"/>
    <property type="match status" value="1"/>
</dbReference>
<name>A0A9X2MFC4_9FIRM</name>
<dbReference type="AlphaFoldDB" id="A0A9X2MFC4"/>
<dbReference type="Proteomes" id="UP001142078">
    <property type="component" value="Unassembled WGS sequence"/>
</dbReference>
<evidence type="ECO:0000313" key="1">
    <source>
        <dbReference type="EMBL" id="MCR2043008.1"/>
    </source>
</evidence>